<keyword evidence="7 13" id="KW-0547">Nucleotide-binding</keyword>
<feature type="region of interest" description="Disordered" evidence="15">
    <location>
        <begin position="631"/>
        <end position="665"/>
    </location>
</feature>
<evidence type="ECO:0000256" key="12">
    <source>
        <dbReference type="ARBA" id="ARBA00048679"/>
    </source>
</evidence>
<dbReference type="InterPro" id="IPR011009">
    <property type="entry name" value="Kinase-like_dom_sf"/>
</dbReference>
<dbReference type="InterPro" id="IPR017441">
    <property type="entry name" value="Protein_kinase_ATP_BS"/>
</dbReference>
<evidence type="ECO:0000256" key="3">
    <source>
        <dbReference type="ARBA" id="ARBA00012513"/>
    </source>
</evidence>
<evidence type="ECO:0000256" key="6">
    <source>
        <dbReference type="ARBA" id="ARBA00022723"/>
    </source>
</evidence>
<keyword evidence="9 13" id="KW-0067">ATP-binding</keyword>
<feature type="region of interest" description="Disordered" evidence="15">
    <location>
        <begin position="739"/>
        <end position="782"/>
    </location>
</feature>
<evidence type="ECO:0000256" key="13">
    <source>
        <dbReference type="PROSITE-ProRule" id="PRU10141"/>
    </source>
</evidence>
<dbReference type="EC" id="2.7.11.1" evidence="3"/>
<keyword evidence="10" id="KW-0460">Magnesium</keyword>
<dbReference type="Gene3D" id="3.30.200.20">
    <property type="entry name" value="Phosphorylase Kinase, domain 1"/>
    <property type="match status" value="1"/>
</dbReference>
<evidence type="ECO:0000256" key="15">
    <source>
        <dbReference type="SAM" id="MobiDB-lite"/>
    </source>
</evidence>
<dbReference type="PROSITE" id="PS50011">
    <property type="entry name" value="PROTEIN_KINASE_DOM"/>
    <property type="match status" value="1"/>
</dbReference>
<feature type="coiled-coil region" evidence="14">
    <location>
        <begin position="699"/>
        <end position="734"/>
    </location>
</feature>
<organism evidence="17 18">
    <name type="scientific">Bugula neritina</name>
    <name type="common">Brown bryozoan</name>
    <name type="synonym">Sertularia neritina</name>
    <dbReference type="NCBI Taxonomy" id="10212"/>
    <lineage>
        <taxon>Eukaryota</taxon>
        <taxon>Metazoa</taxon>
        <taxon>Spiralia</taxon>
        <taxon>Lophotrochozoa</taxon>
        <taxon>Bryozoa</taxon>
        <taxon>Gymnolaemata</taxon>
        <taxon>Cheilostomatida</taxon>
        <taxon>Flustrina</taxon>
        <taxon>Buguloidea</taxon>
        <taxon>Bugulidae</taxon>
        <taxon>Bugula</taxon>
    </lineage>
</organism>
<keyword evidence="14" id="KW-0175">Coiled coil</keyword>
<evidence type="ECO:0000259" key="16">
    <source>
        <dbReference type="PROSITE" id="PS50011"/>
    </source>
</evidence>
<evidence type="ECO:0000256" key="8">
    <source>
        <dbReference type="ARBA" id="ARBA00022777"/>
    </source>
</evidence>
<dbReference type="AlphaFoldDB" id="A0A7J7J6C6"/>
<evidence type="ECO:0000256" key="4">
    <source>
        <dbReference type="ARBA" id="ARBA00022527"/>
    </source>
</evidence>
<dbReference type="PROSITE" id="PS00108">
    <property type="entry name" value="PROTEIN_KINASE_ST"/>
    <property type="match status" value="1"/>
</dbReference>
<reference evidence="17" key="1">
    <citation type="submission" date="2020-06" db="EMBL/GenBank/DDBJ databases">
        <title>Draft genome of Bugula neritina, a colonial animal packing powerful symbionts and potential medicines.</title>
        <authorList>
            <person name="Rayko M."/>
        </authorList>
    </citation>
    <scope>NUCLEOTIDE SEQUENCE [LARGE SCALE GENOMIC DNA]</scope>
    <source>
        <strain evidence="17">Kwan_BN1</strain>
    </source>
</reference>
<evidence type="ECO:0000313" key="18">
    <source>
        <dbReference type="Proteomes" id="UP000593567"/>
    </source>
</evidence>
<dbReference type="FunFam" id="1.10.510.10:FF:000172">
    <property type="entry name" value="serine/threonine-protein kinase Nek1 isoform X1"/>
    <property type="match status" value="1"/>
</dbReference>
<comment type="catalytic activity">
    <reaction evidence="11">
        <text>L-threonyl-[protein] + ATP = O-phospho-L-threonyl-[protein] + ADP + H(+)</text>
        <dbReference type="Rhea" id="RHEA:46608"/>
        <dbReference type="Rhea" id="RHEA-COMP:11060"/>
        <dbReference type="Rhea" id="RHEA-COMP:11605"/>
        <dbReference type="ChEBI" id="CHEBI:15378"/>
        <dbReference type="ChEBI" id="CHEBI:30013"/>
        <dbReference type="ChEBI" id="CHEBI:30616"/>
        <dbReference type="ChEBI" id="CHEBI:61977"/>
        <dbReference type="ChEBI" id="CHEBI:456216"/>
        <dbReference type="EC" id="2.7.11.1"/>
    </reaction>
</comment>
<dbReference type="Pfam" id="PF00069">
    <property type="entry name" value="Pkinase"/>
    <property type="match status" value="1"/>
</dbReference>
<comment type="catalytic activity">
    <reaction evidence="12">
        <text>L-seryl-[protein] + ATP = O-phospho-L-seryl-[protein] + ADP + H(+)</text>
        <dbReference type="Rhea" id="RHEA:17989"/>
        <dbReference type="Rhea" id="RHEA-COMP:9863"/>
        <dbReference type="Rhea" id="RHEA-COMP:11604"/>
        <dbReference type="ChEBI" id="CHEBI:15378"/>
        <dbReference type="ChEBI" id="CHEBI:29999"/>
        <dbReference type="ChEBI" id="CHEBI:30616"/>
        <dbReference type="ChEBI" id="CHEBI:83421"/>
        <dbReference type="ChEBI" id="CHEBI:456216"/>
        <dbReference type="EC" id="2.7.11.1"/>
    </reaction>
</comment>
<dbReference type="OrthoDB" id="248923at2759"/>
<dbReference type="PANTHER" id="PTHR44899">
    <property type="entry name" value="CAMK FAMILY PROTEIN KINASE"/>
    <property type="match status" value="1"/>
</dbReference>
<dbReference type="EMBL" id="VXIV02002962">
    <property type="protein sequence ID" value="KAF6021789.1"/>
    <property type="molecule type" value="Genomic_DNA"/>
</dbReference>
<name>A0A7J7J6C6_BUGNE</name>
<gene>
    <name evidence="17" type="ORF">EB796_019900</name>
</gene>
<comment type="caution">
    <text evidence="17">The sequence shown here is derived from an EMBL/GenBank/DDBJ whole genome shotgun (WGS) entry which is preliminary data.</text>
</comment>
<evidence type="ECO:0000256" key="14">
    <source>
        <dbReference type="SAM" id="Coils"/>
    </source>
</evidence>
<feature type="compositionally biased region" description="Low complexity" evidence="15">
    <location>
        <begin position="432"/>
        <end position="470"/>
    </location>
</feature>
<feature type="binding site" evidence="13">
    <location>
        <position position="117"/>
    </location>
    <ligand>
        <name>ATP</name>
        <dbReference type="ChEBI" id="CHEBI:30616"/>
    </ligand>
</feature>
<evidence type="ECO:0000256" key="10">
    <source>
        <dbReference type="ARBA" id="ARBA00022842"/>
    </source>
</evidence>
<evidence type="ECO:0000256" key="2">
    <source>
        <dbReference type="ARBA" id="ARBA00010886"/>
    </source>
</evidence>
<proteinExistence type="inferred from homology"/>
<dbReference type="GO" id="GO:0005524">
    <property type="term" value="F:ATP binding"/>
    <property type="evidence" value="ECO:0007669"/>
    <property type="project" value="UniProtKB-UniRule"/>
</dbReference>
<keyword evidence="18" id="KW-1185">Reference proteome</keyword>
<dbReference type="InterPro" id="IPR000719">
    <property type="entry name" value="Prot_kinase_dom"/>
</dbReference>
<dbReference type="SUPFAM" id="SSF56112">
    <property type="entry name" value="Protein kinase-like (PK-like)"/>
    <property type="match status" value="1"/>
</dbReference>
<dbReference type="InterPro" id="IPR051131">
    <property type="entry name" value="NEK_Ser/Thr_kinase_NIMA"/>
</dbReference>
<evidence type="ECO:0000256" key="1">
    <source>
        <dbReference type="ARBA" id="ARBA00001946"/>
    </source>
</evidence>
<feature type="compositionally biased region" description="Polar residues" evidence="15">
    <location>
        <begin position="883"/>
        <end position="893"/>
    </location>
</feature>
<feature type="region of interest" description="Disordered" evidence="15">
    <location>
        <begin position="883"/>
        <end position="919"/>
    </location>
</feature>
<dbReference type="PROSITE" id="PS00107">
    <property type="entry name" value="PROTEIN_KINASE_ATP"/>
    <property type="match status" value="1"/>
</dbReference>
<evidence type="ECO:0000256" key="5">
    <source>
        <dbReference type="ARBA" id="ARBA00022679"/>
    </source>
</evidence>
<dbReference type="GO" id="GO:0046872">
    <property type="term" value="F:metal ion binding"/>
    <property type="evidence" value="ECO:0007669"/>
    <property type="project" value="UniProtKB-KW"/>
</dbReference>
<sequence>MINSVYHFSDNSSMCLSTCHWSYLTPTPHNNTDALNYNRHNRTSVDIDNRLSTKYDCILTISSPDFRRNTATFSYKIDTIFMLIMDRYQKIKLLGEGSFGKAFLVRDKTSNKQYVVKEINMSRMGAKEREDARKEVAVLAQLQHPNIVSYKESFEEIGNLYISMDYCDAGDLFAKINAQRGVLMAETQVLDMFVQICLAMKHIHDRKILHRDIKSQNIFITQGGIMKLGDFGIAKIMNSTVELARTCIGTPYYLSPEICENRPYNNKSDIWSLGCVLYEMTTLKHPFEAGSMKNLVLKIIRGVYPPVPPRYSYELRNLQAQLFKRNPRDRPSINNILKKPFIQERIKKFLNESEVQSEFSHTVLHGLNFKSVCHQGAGQLVSVFSQALTPVAKKPIPAPQRYDPASIYKNKVAARRPLSAANRAAPASRQQNSGPGSRPPSAGGNRPPSAGGNRPPSAGGSRAPSSVGAAQRNNDMVARRRELVEKERQRKADVAAKRADELKIQHQKLIEKQKQDRISKGREQWRNNLLDFYGENNDENVKKDEVSSSVSAAAAPKGNYARYHEILEQQCKERDDKLRHIAAGGDNPISAAHKAAVLGQENRQQGAVSADRARMVEEFKERQRQAMLNKAKGQADIGAAARPFSRPPSGRERVGAVNPPPSARNAEEADYLQRLKQIRLQNFNERRALRDRQAGRLDAKEAERQRNIKIEALKAQAEERGRRLKSQLERHRKEALAREMKQQANRAVPAARPVSSASADEREPSGRAVPICPPSAPAKNGRAVPVKPMPAPGLTNALNAIGVASDVKSPAAAKGPSMTNVMSDIGVPTGQSQQQPPLNKERPKWGKPAATPLADPADKSDRARWGLGAQEKVDLSNMALESTASQMETTSAPPQAENKTPWGKPTILKPADGNRPAWKAPSSTVVNALQAAEIDSSTVTISPHQASEAVKLANQKIGETISVSKPLVLKKPTILSAKPTKPLTGATITINLTLKKDEQTSKNSDAGAGEPSVSSSLADTSVPLFNKQPLPSAAAAKMVADSDLDIVDLDLNEREKSLLGSLERAQQPFLKKTRIFWLCN</sequence>
<evidence type="ECO:0000313" key="17">
    <source>
        <dbReference type="EMBL" id="KAF6021789.1"/>
    </source>
</evidence>
<protein>
    <recommendedName>
        <fullName evidence="3">non-specific serine/threonine protein kinase</fullName>
        <ecNumber evidence="3">2.7.11.1</ecNumber>
    </recommendedName>
</protein>
<feature type="domain" description="Protein kinase" evidence="16">
    <location>
        <begin position="88"/>
        <end position="342"/>
    </location>
</feature>
<comment type="cofactor">
    <cofactor evidence="1">
        <name>Mg(2+)</name>
        <dbReference type="ChEBI" id="CHEBI:18420"/>
    </cofactor>
</comment>
<evidence type="ECO:0000256" key="7">
    <source>
        <dbReference type="ARBA" id="ARBA00022741"/>
    </source>
</evidence>
<accession>A0A7J7J6C6</accession>
<dbReference type="FunFam" id="3.30.200.20:FF:000097">
    <property type="entry name" value="Probable serine/threonine-protein kinase nek1"/>
    <property type="match status" value="1"/>
</dbReference>
<keyword evidence="8" id="KW-0418">Kinase</keyword>
<dbReference type="PANTHER" id="PTHR44899:SF3">
    <property type="entry name" value="SERINE_THREONINE-PROTEIN KINASE NEK1"/>
    <property type="match status" value="1"/>
</dbReference>
<evidence type="ECO:0000256" key="11">
    <source>
        <dbReference type="ARBA" id="ARBA00047899"/>
    </source>
</evidence>
<evidence type="ECO:0000256" key="9">
    <source>
        <dbReference type="ARBA" id="ARBA00022840"/>
    </source>
</evidence>
<dbReference type="InterPro" id="IPR008271">
    <property type="entry name" value="Ser/Thr_kinase_AS"/>
</dbReference>
<comment type="similarity">
    <text evidence="2">Belongs to the protein kinase superfamily. NEK Ser/Thr protein kinase family. NIMA subfamily.</text>
</comment>
<dbReference type="GO" id="GO:0004674">
    <property type="term" value="F:protein serine/threonine kinase activity"/>
    <property type="evidence" value="ECO:0007669"/>
    <property type="project" value="UniProtKB-KW"/>
</dbReference>
<keyword evidence="6" id="KW-0479">Metal-binding</keyword>
<feature type="compositionally biased region" description="Low complexity" evidence="15">
    <location>
        <begin position="746"/>
        <end position="758"/>
    </location>
</feature>
<keyword evidence="5" id="KW-0808">Transferase</keyword>
<keyword evidence="4" id="KW-0723">Serine/threonine-protein kinase</keyword>
<feature type="region of interest" description="Disordered" evidence="15">
    <location>
        <begin position="810"/>
        <end position="860"/>
    </location>
</feature>
<feature type="region of interest" description="Disordered" evidence="15">
    <location>
        <begin position="418"/>
        <end position="477"/>
    </location>
</feature>
<dbReference type="SMART" id="SM00220">
    <property type="entry name" value="S_TKc"/>
    <property type="match status" value="1"/>
</dbReference>
<dbReference type="Gene3D" id="1.10.510.10">
    <property type="entry name" value="Transferase(Phosphotransferase) domain 1"/>
    <property type="match status" value="1"/>
</dbReference>
<dbReference type="Proteomes" id="UP000593567">
    <property type="component" value="Unassembled WGS sequence"/>
</dbReference>